<dbReference type="InterPro" id="IPR007630">
    <property type="entry name" value="RNA_pol_sigma70_r4"/>
</dbReference>
<dbReference type="InterPro" id="IPR013325">
    <property type="entry name" value="RNA_pol_sigma_r2"/>
</dbReference>
<evidence type="ECO:0000256" key="2">
    <source>
        <dbReference type="ARBA" id="ARBA00023082"/>
    </source>
</evidence>
<protein>
    <recommendedName>
        <fullName evidence="9">RNA polymerase subunit sigma-70</fullName>
    </recommendedName>
</protein>
<keyword evidence="4" id="KW-0804">Transcription</keyword>
<accession>A0A101KUF0</accession>
<evidence type="ECO:0008006" key="9">
    <source>
        <dbReference type="Google" id="ProtNLM"/>
    </source>
</evidence>
<dbReference type="InterPro" id="IPR014284">
    <property type="entry name" value="RNA_pol_sigma-70_dom"/>
</dbReference>
<reference evidence="7 8" key="1">
    <citation type="submission" date="2015-12" db="EMBL/GenBank/DDBJ databases">
        <title>Draft genome sequence of Mesorhizobium sp. UFLA 01-765, a multitolerant efficient symbiont and plant-growth promoting strain isolated from Zn-mining soil using Leucaena leucocephala as a trap plant.</title>
        <authorList>
            <person name="Rangel W.M."/>
            <person name="Thijs S."/>
            <person name="Longatti S.M."/>
            <person name="Moreira F.M."/>
            <person name="Weyens N."/>
            <person name="Vangronsveld J."/>
            <person name="Van Hamme J.D."/>
            <person name="Bottos E.M."/>
            <person name="Rineau F."/>
        </authorList>
    </citation>
    <scope>NUCLEOTIDE SEQUENCE [LARGE SCALE GENOMIC DNA]</scope>
    <source>
        <strain evidence="7 8">UFLA 01-765</strain>
    </source>
</reference>
<evidence type="ECO:0000256" key="4">
    <source>
        <dbReference type="ARBA" id="ARBA00023163"/>
    </source>
</evidence>
<dbReference type="AlphaFoldDB" id="A0A101KUF0"/>
<dbReference type="InterPro" id="IPR000943">
    <property type="entry name" value="RNA_pol_sigma70"/>
</dbReference>
<comment type="caution">
    <text evidence="7">The sequence shown here is derived from an EMBL/GenBank/DDBJ whole genome shotgun (WGS) entry which is preliminary data.</text>
</comment>
<evidence type="ECO:0000313" key="7">
    <source>
        <dbReference type="EMBL" id="KUM27221.1"/>
    </source>
</evidence>
<dbReference type="InterPro" id="IPR013324">
    <property type="entry name" value="RNA_pol_sigma_r3/r4-like"/>
</dbReference>
<evidence type="ECO:0000256" key="3">
    <source>
        <dbReference type="ARBA" id="ARBA00023125"/>
    </source>
</evidence>
<dbReference type="CDD" id="cd06171">
    <property type="entry name" value="Sigma70_r4"/>
    <property type="match status" value="1"/>
</dbReference>
<gene>
    <name evidence="7" type="ORF">AU467_02160</name>
</gene>
<dbReference type="Pfam" id="PF04545">
    <property type="entry name" value="Sigma70_r4"/>
    <property type="match status" value="1"/>
</dbReference>
<dbReference type="Pfam" id="PF04542">
    <property type="entry name" value="Sigma70_r2"/>
    <property type="match status" value="1"/>
</dbReference>
<feature type="domain" description="RNA polymerase sigma-70 region 4" evidence="6">
    <location>
        <begin position="157"/>
        <end position="208"/>
    </location>
</feature>
<dbReference type="Proteomes" id="UP000053176">
    <property type="component" value="Unassembled WGS sequence"/>
</dbReference>
<dbReference type="GO" id="GO:0006352">
    <property type="term" value="P:DNA-templated transcription initiation"/>
    <property type="evidence" value="ECO:0007669"/>
    <property type="project" value="InterPro"/>
</dbReference>
<evidence type="ECO:0000259" key="5">
    <source>
        <dbReference type="Pfam" id="PF04542"/>
    </source>
</evidence>
<dbReference type="NCBIfam" id="TIGR02937">
    <property type="entry name" value="sigma70-ECF"/>
    <property type="match status" value="1"/>
</dbReference>
<dbReference type="SUPFAM" id="SSF88659">
    <property type="entry name" value="Sigma3 and sigma4 domains of RNA polymerase sigma factors"/>
    <property type="match status" value="1"/>
</dbReference>
<dbReference type="Gene3D" id="1.20.140.160">
    <property type="match status" value="1"/>
</dbReference>
<name>A0A101KUF0_RHILI</name>
<keyword evidence="1" id="KW-0805">Transcription regulation</keyword>
<dbReference type="GO" id="GO:0003677">
    <property type="term" value="F:DNA binding"/>
    <property type="evidence" value="ECO:0007669"/>
    <property type="project" value="UniProtKB-KW"/>
</dbReference>
<dbReference type="GO" id="GO:0016987">
    <property type="term" value="F:sigma factor activity"/>
    <property type="evidence" value="ECO:0007669"/>
    <property type="project" value="UniProtKB-KW"/>
</dbReference>
<dbReference type="EMBL" id="LPWA01000098">
    <property type="protein sequence ID" value="KUM27221.1"/>
    <property type="molecule type" value="Genomic_DNA"/>
</dbReference>
<dbReference type="PRINTS" id="PR00046">
    <property type="entry name" value="SIGMA70FCT"/>
</dbReference>
<keyword evidence="2" id="KW-0731">Sigma factor</keyword>
<dbReference type="PANTHER" id="PTHR30603:SF47">
    <property type="entry name" value="RNA POLYMERASE SIGMA FACTOR SIGD, CHLOROPLASTIC"/>
    <property type="match status" value="1"/>
</dbReference>
<feature type="domain" description="RNA polymerase sigma-70 region 2" evidence="5">
    <location>
        <begin position="25"/>
        <end position="88"/>
    </location>
</feature>
<organism evidence="7 8">
    <name type="scientific">Rhizobium loti</name>
    <name type="common">Mesorhizobium loti</name>
    <dbReference type="NCBI Taxonomy" id="381"/>
    <lineage>
        <taxon>Bacteria</taxon>
        <taxon>Pseudomonadati</taxon>
        <taxon>Pseudomonadota</taxon>
        <taxon>Alphaproteobacteria</taxon>
        <taxon>Hyphomicrobiales</taxon>
        <taxon>Phyllobacteriaceae</taxon>
        <taxon>Mesorhizobium</taxon>
    </lineage>
</organism>
<keyword evidence="3" id="KW-0238">DNA-binding</keyword>
<dbReference type="Gene3D" id="1.20.120.1810">
    <property type="match status" value="1"/>
</dbReference>
<evidence type="ECO:0000259" key="6">
    <source>
        <dbReference type="Pfam" id="PF04545"/>
    </source>
</evidence>
<dbReference type="SUPFAM" id="SSF88946">
    <property type="entry name" value="Sigma2 domain of RNA polymerase sigma factors"/>
    <property type="match status" value="1"/>
</dbReference>
<dbReference type="InterPro" id="IPR007627">
    <property type="entry name" value="RNA_pol_sigma70_r2"/>
</dbReference>
<sequence>MGQEEELSLFCCWKYGGDDRALHKLVLAYEPLVSTIANDLRRSGLSVEDAKQEARCGLLEAARRFDPNKGFRFGTYARWWMLSAVSTYMIANRNILSSRRLKRRPKLLPSNFVSLDASITPDGQSAAEIIPSDQEGPDLVAERTIDGQRLQDRLANALNSLGPRERLVVQRRHLDEEVETLRTVANDMHISAERVRQIEKTALAQLRKRLPNHNSLI</sequence>
<dbReference type="PANTHER" id="PTHR30603">
    <property type="entry name" value="RNA POLYMERASE SIGMA FACTOR RPO"/>
    <property type="match status" value="1"/>
</dbReference>
<evidence type="ECO:0000256" key="1">
    <source>
        <dbReference type="ARBA" id="ARBA00023015"/>
    </source>
</evidence>
<dbReference type="OrthoDB" id="7830913at2"/>
<proteinExistence type="predicted"/>
<dbReference type="InterPro" id="IPR050239">
    <property type="entry name" value="Sigma-70_RNA_pol_init_factors"/>
</dbReference>
<evidence type="ECO:0000313" key="8">
    <source>
        <dbReference type="Proteomes" id="UP000053176"/>
    </source>
</evidence>